<protein>
    <recommendedName>
        <fullName evidence="3">DUF4595 domain-containing protein</fullName>
    </recommendedName>
</protein>
<accession>A0ABZ2Z6L2</accession>
<evidence type="ECO:0008006" key="3">
    <source>
        <dbReference type="Google" id="ProtNLM"/>
    </source>
</evidence>
<proteinExistence type="predicted"/>
<dbReference type="PROSITE" id="PS51257">
    <property type="entry name" value="PROKAR_LIPOPROTEIN"/>
    <property type="match status" value="1"/>
</dbReference>
<dbReference type="EMBL" id="CP150096">
    <property type="protein sequence ID" value="WZN46316.1"/>
    <property type="molecule type" value="Genomic_DNA"/>
</dbReference>
<name>A0ABZ2Z6L2_9BACT</name>
<evidence type="ECO:0000313" key="2">
    <source>
        <dbReference type="Proteomes" id="UP001449657"/>
    </source>
</evidence>
<dbReference type="Proteomes" id="UP001449657">
    <property type="component" value="Chromosome"/>
</dbReference>
<evidence type="ECO:0000313" key="1">
    <source>
        <dbReference type="EMBL" id="WZN46316.1"/>
    </source>
</evidence>
<dbReference type="RefSeq" id="WP_341841047.1">
    <property type="nucleotide sequence ID" value="NZ_CP149792.1"/>
</dbReference>
<reference evidence="1 2" key="1">
    <citation type="submission" date="2024-03" db="EMBL/GenBank/DDBJ databases">
        <title>Chitinophaga caseinilytica sp. nov., a casein hydrolysing bacterium isolated from forest soil.</title>
        <authorList>
            <person name="Lee D.S."/>
            <person name="Han D.M."/>
            <person name="Baek J.H."/>
            <person name="Choi D.G."/>
            <person name="Jeon J.H."/>
            <person name="Jeon C.O."/>
        </authorList>
    </citation>
    <scope>NUCLEOTIDE SEQUENCE [LARGE SCALE GENOMIC DNA]</scope>
    <source>
        <strain evidence="1 2">KACC 19118</strain>
    </source>
</reference>
<organism evidence="1 2">
    <name type="scientific">Chitinophaga caseinilytica</name>
    <dbReference type="NCBI Taxonomy" id="2267521"/>
    <lineage>
        <taxon>Bacteria</taxon>
        <taxon>Pseudomonadati</taxon>
        <taxon>Bacteroidota</taxon>
        <taxon>Chitinophagia</taxon>
        <taxon>Chitinophagales</taxon>
        <taxon>Chitinophagaceae</taxon>
        <taxon>Chitinophaga</taxon>
    </lineage>
</organism>
<keyword evidence="2" id="KW-1185">Reference proteome</keyword>
<gene>
    <name evidence="1" type="ORF">WJU22_25820</name>
</gene>
<sequence>MKTRLLLTALAAFSLAACSKKKDPEPQAPDSPKPIPVLTKVVKGHLLKSCDIALVPGANFRVEYTWNTDSSLKKYKSINPATQQSADVDFHYENGMLARITTQNSLSEGVYVFKNGKVDRITSRHLINPTGRNYYFTYNAADNTPARIRYYNFNEAGEQLVTEVNYTYDAQKRPVEITSTQPNGNKRIIRFQEWSEPFLFSPWIFSESEMDLENYELYNVPLMFVLDRMPTKFSEHQQAAGAAETMTRRWEISYTVQQEKLQFRRAKVFYPTQPQLDRTVEHTFHY</sequence>